<dbReference type="Gene3D" id="3.90.550.50">
    <property type="match status" value="1"/>
</dbReference>
<gene>
    <name evidence="7" type="ORF">WJX72_011896</name>
</gene>
<reference evidence="7 8" key="1">
    <citation type="journal article" date="2024" name="Nat. Commun.">
        <title>Phylogenomics reveals the evolutionary origins of lichenization in chlorophyte algae.</title>
        <authorList>
            <person name="Puginier C."/>
            <person name="Libourel C."/>
            <person name="Otte J."/>
            <person name="Skaloud P."/>
            <person name="Haon M."/>
            <person name="Grisel S."/>
            <person name="Petersen M."/>
            <person name="Berrin J.G."/>
            <person name="Delaux P.M."/>
            <person name="Dal Grande F."/>
            <person name="Keller J."/>
        </authorList>
    </citation>
    <scope>NUCLEOTIDE SEQUENCE [LARGE SCALE GENOMIC DNA]</scope>
    <source>
        <strain evidence="7 8">SAG 2043</strain>
    </source>
</reference>
<dbReference type="InterPro" id="IPR026050">
    <property type="entry name" value="C1GALT1/C1GALT1_chp1"/>
</dbReference>
<keyword evidence="8" id="KW-1185">Reference proteome</keyword>
<evidence type="ECO:0000256" key="4">
    <source>
        <dbReference type="ARBA" id="ARBA00022968"/>
    </source>
</evidence>
<name>A0AAW1Q8P0_9CHLO</name>
<dbReference type="EMBL" id="JALJOR010000005">
    <property type="protein sequence ID" value="KAK9817252.1"/>
    <property type="molecule type" value="Genomic_DNA"/>
</dbReference>
<keyword evidence="6" id="KW-0472">Membrane</keyword>
<evidence type="ECO:0000256" key="2">
    <source>
        <dbReference type="ARBA" id="ARBA00006462"/>
    </source>
</evidence>
<evidence type="ECO:0000313" key="7">
    <source>
        <dbReference type="EMBL" id="KAK9817252.1"/>
    </source>
</evidence>
<evidence type="ECO:0000256" key="3">
    <source>
        <dbReference type="ARBA" id="ARBA00022692"/>
    </source>
</evidence>
<organism evidence="7 8">
    <name type="scientific">[Myrmecia] bisecta</name>
    <dbReference type="NCBI Taxonomy" id="41462"/>
    <lineage>
        <taxon>Eukaryota</taxon>
        <taxon>Viridiplantae</taxon>
        <taxon>Chlorophyta</taxon>
        <taxon>core chlorophytes</taxon>
        <taxon>Trebouxiophyceae</taxon>
        <taxon>Trebouxiales</taxon>
        <taxon>Trebouxiaceae</taxon>
        <taxon>Myrmecia</taxon>
    </lineage>
</organism>
<keyword evidence="4" id="KW-0735">Signal-anchor</keyword>
<evidence type="ECO:0000313" key="8">
    <source>
        <dbReference type="Proteomes" id="UP001489004"/>
    </source>
</evidence>
<proteinExistence type="inferred from homology"/>
<dbReference type="PANTHER" id="PTHR23033:SF50">
    <property type="entry name" value="HEXOSYLTRANSFERASE"/>
    <property type="match status" value="1"/>
</dbReference>
<protein>
    <submittedName>
        <fullName evidence="7">Uncharacterized protein</fullName>
    </submittedName>
</protein>
<keyword evidence="3" id="KW-0812">Transmembrane</keyword>
<comment type="similarity">
    <text evidence="2">Belongs to the glycosyltransferase 31 family. Beta3-Gal-T subfamily.</text>
</comment>
<evidence type="ECO:0000256" key="1">
    <source>
        <dbReference type="ARBA" id="ARBA00004606"/>
    </source>
</evidence>
<evidence type="ECO:0000256" key="6">
    <source>
        <dbReference type="ARBA" id="ARBA00023136"/>
    </source>
</evidence>
<comment type="caution">
    <text evidence="7">The sequence shown here is derived from an EMBL/GenBank/DDBJ whole genome shotgun (WGS) entry which is preliminary data.</text>
</comment>
<dbReference type="AlphaFoldDB" id="A0AAW1Q8P0"/>
<comment type="subcellular location">
    <subcellularLocation>
        <location evidence="1">Membrane</location>
        <topology evidence="1">Single-pass type II membrane protein</topology>
    </subcellularLocation>
</comment>
<accession>A0AAW1Q8P0</accession>
<dbReference type="PANTHER" id="PTHR23033">
    <property type="entry name" value="BETA1,3-GALACTOSYLTRANSFERASE"/>
    <property type="match status" value="1"/>
</dbReference>
<keyword evidence="5" id="KW-1133">Transmembrane helix</keyword>
<dbReference type="Proteomes" id="UP001489004">
    <property type="component" value="Unassembled WGS sequence"/>
</dbReference>
<dbReference type="GO" id="GO:0016020">
    <property type="term" value="C:membrane"/>
    <property type="evidence" value="ECO:0007669"/>
    <property type="project" value="UniProtKB-SubCell"/>
</dbReference>
<evidence type="ECO:0000256" key="5">
    <source>
        <dbReference type="ARBA" id="ARBA00022989"/>
    </source>
</evidence>
<sequence>MLGLTRQVTYQIPRLSRQDHDVHAGQKQVQAAVPPVRRKPGKFRVTADDLMVAIPTDDQHIPLVEASRHWRKRIRTLIATNNTELAEQRNEAGRGINEAWQFYPDDKPLRALHPGDTRAAVAPFMAHTVFGDSYKWCLYGDDDTVWFIDGILDLVQDIDPDMPYFITDHLWWSSINNTIGNHPNLEAPRCLPCGHEPEGMIGADGWKPFNAPIGCPCTAELLCNTDDRNIFEDDCSIPRHPIRTYSMHGGAGGLVSVGLLRILGYQRMIDCVESLHSTGGDAFITICLWFHGYAHTDPGYSFYHPEMRMFDPGPEDSAGVMYALSEAVLDRCDPSCKHLVDHMVTSHVRSRKAASIEAAAQTIRLLSNAYDSYIEHRTKQTEQVAKGSKELHEQQAVVSR</sequence>